<dbReference type="Gene3D" id="3.15.10.30">
    <property type="entry name" value="Haemolymph juvenile hormone binding protein"/>
    <property type="match status" value="1"/>
</dbReference>
<dbReference type="VEuPathDB" id="VectorBase:CSON013039"/>
<dbReference type="InterPro" id="IPR038606">
    <property type="entry name" value="To_sf"/>
</dbReference>
<protein>
    <submittedName>
        <fullName evidence="2">CSON013039 protein</fullName>
    </submittedName>
</protein>
<proteinExistence type="predicted"/>
<gene>
    <name evidence="2" type="primary">CSON013039</name>
</gene>
<dbReference type="InterPro" id="IPR010562">
    <property type="entry name" value="Haemolymph_juvenile_hormone-bd"/>
</dbReference>
<feature type="signal peptide" evidence="1">
    <location>
        <begin position="1"/>
        <end position="18"/>
    </location>
</feature>
<keyword evidence="1" id="KW-0732">Signal</keyword>
<feature type="chain" id="PRO_5016379810" evidence="1">
    <location>
        <begin position="19"/>
        <end position="244"/>
    </location>
</feature>
<accession>A0A336N268</accession>
<organism evidence="2">
    <name type="scientific">Culicoides sonorensis</name>
    <name type="common">Biting midge</name>
    <dbReference type="NCBI Taxonomy" id="179676"/>
    <lineage>
        <taxon>Eukaryota</taxon>
        <taxon>Metazoa</taxon>
        <taxon>Ecdysozoa</taxon>
        <taxon>Arthropoda</taxon>
        <taxon>Hexapoda</taxon>
        <taxon>Insecta</taxon>
        <taxon>Pterygota</taxon>
        <taxon>Neoptera</taxon>
        <taxon>Endopterygota</taxon>
        <taxon>Diptera</taxon>
        <taxon>Nematocera</taxon>
        <taxon>Chironomoidea</taxon>
        <taxon>Ceratopogonidae</taxon>
        <taxon>Ceratopogoninae</taxon>
        <taxon>Culicoides</taxon>
        <taxon>Monoculicoides</taxon>
    </lineage>
</organism>
<reference evidence="2" key="1">
    <citation type="submission" date="2018-07" db="EMBL/GenBank/DDBJ databases">
        <authorList>
            <person name="Quirk P.G."/>
            <person name="Krulwich T.A."/>
        </authorList>
    </citation>
    <scope>NUCLEOTIDE SEQUENCE</scope>
</reference>
<dbReference type="EMBL" id="UFQT01006427">
    <property type="protein sequence ID" value="SSX36111.1"/>
    <property type="molecule type" value="Genomic_DNA"/>
</dbReference>
<name>A0A336N268_CULSO</name>
<sequence length="244" mass="27830">MGLIFICTFFVIFCGIQAIPFNLYDDESYNSDSSEQKCLINETILEIMFTNLRKLMYSGDHEHAIPPLAPFIIDEPVNKNFSKMSVLKRLQLNGYDKFIVEEANVNSKCTSINFTLNIPFIYMKAQEIDLLGNVFFINVNEKNTTIDGYIEMESDNNNECIVFNNIDIAWNYDDVEVSVASEAYKSVSAQTVAKDLAKSLIKALKPFDLENKAKTVESTARRVFKRLGCWKFSVDTLLVSNDRT</sequence>
<dbReference type="AlphaFoldDB" id="A0A336N268"/>
<evidence type="ECO:0000256" key="1">
    <source>
        <dbReference type="SAM" id="SignalP"/>
    </source>
</evidence>
<evidence type="ECO:0000313" key="2">
    <source>
        <dbReference type="EMBL" id="SSX36111.1"/>
    </source>
</evidence>
<dbReference type="Pfam" id="PF06585">
    <property type="entry name" value="JHBP"/>
    <property type="match status" value="1"/>
</dbReference>